<dbReference type="Proteomes" id="UP000317430">
    <property type="component" value="Unassembled WGS sequence"/>
</dbReference>
<feature type="transmembrane region" description="Helical" evidence="8">
    <location>
        <begin position="14"/>
        <end position="34"/>
    </location>
</feature>
<evidence type="ECO:0000256" key="6">
    <source>
        <dbReference type="ARBA" id="ARBA00022989"/>
    </source>
</evidence>
<evidence type="ECO:0000256" key="7">
    <source>
        <dbReference type="ARBA" id="ARBA00023136"/>
    </source>
</evidence>
<dbReference type="AlphaFoldDB" id="A0A5C5S8M1"/>
<feature type="transmembrane region" description="Helical" evidence="8">
    <location>
        <begin position="199"/>
        <end position="219"/>
    </location>
</feature>
<dbReference type="InterPro" id="IPR000522">
    <property type="entry name" value="ABC_transptr_permease_BtuC"/>
</dbReference>
<keyword evidence="7 8" id="KW-0472">Membrane</keyword>
<proteinExistence type="inferred from homology"/>
<dbReference type="GO" id="GO:0005886">
    <property type="term" value="C:plasma membrane"/>
    <property type="evidence" value="ECO:0007669"/>
    <property type="project" value="UniProtKB-SubCell"/>
</dbReference>
<feature type="transmembrane region" description="Helical" evidence="8">
    <location>
        <begin position="100"/>
        <end position="118"/>
    </location>
</feature>
<dbReference type="Pfam" id="PF01032">
    <property type="entry name" value="FecCD"/>
    <property type="match status" value="1"/>
</dbReference>
<dbReference type="PANTHER" id="PTHR30472:SF65">
    <property type="entry name" value="SIDEROPHORE TRANSPORT SYSTEM PERMEASE PROTEIN YFIZ-RELATED"/>
    <property type="match status" value="1"/>
</dbReference>
<feature type="transmembrane region" description="Helical" evidence="8">
    <location>
        <begin position="316"/>
        <end position="333"/>
    </location>
</feature>
<dbReference type="CDD" id="cd06550">
    <property type="entry name" value="TM_ABC_iron-siderophores_like"/>
    <property type="match status" value="1"/>
</dbReference>
<keyword evidence="6 8" id="KW-1133">Transmembrane helix</keyword>
<accession>A0A5C5S8M1</accession>
<evidence type="ECO:0000256" key="5">
    <source>
        <dbReference type="ARBA" id="ARBA00022692"/>
    </source>
</evidence>
<protein>
    <submittedName>
        <fullName evidence="9">Iron ABC transporter permease</fullName>
    </submittedName>
</protein>
<evidence type="ECO:0000256" key="4">
    <source>
        <dbReference type="ARBA" id="ARBA00022475"/>
    </source>
</evidence>
<gene>
    <name evidence="9" type="ORF">FRX57_06750</name>
</gene>
<dbReference type="EMBL" id="VOHL01000007">
    <property type="protein sequence ID" value="TWS96658.1"/>
    <property type="molecule type" value="Genomic_DNA"/>
</dbReference>
<evidence type="ECO:0000313" key="10">
    <source>
        <dbReference type="Proteomes" id="UP000317430"/>
    </source>
</evidence>
<dbReference type="GO" id="GO:0033214">
    <property type="term" value="P:siderophore-iron import into cell"/>
    <property type="evidence" value="ECO:0007669"/>
    <property type="project" value="TreeGrafter"/>
</dbReference>
<comment type="caution">
    <text evidence="9">The sequence shown here is derived from an EMBL/GenBank/DDBJ whole genome shotgun (WGS) entry which is preliminary data.</text>
</comment>
<name>A0A5C5S8M1_9STRE</name>
<feature type="transmembrane region" description="Helical" evidence="8">
    <location>
        <begin position="284"/>
        <end position="304"/>
    </location>
</feature>
<comment type="similarity">
    <text evidence="2">Belongs to the binding-protein-dependent transport system permease family. FecCD subfamily.</text>
</comment>
<evidence type="ECO:0000256" key="8">
    <source>
        <dbReference type="SAM" id="Phobius"/>
    </source>
</evidence>
<sequence>MSKTEPYLQTKPKYFWLVFFISLIGLLAGTYASLRFGAITYSHHDLLSTLARPELESDLQNVIIDTRLPRLLAAGLVGAGLSCAGAMMQGITKNNIADPGLLGINAGASLALVIGYSFAKELHYLLILFLCLVGASFAASLVFAFTYHNKTSNPQLALILSGAMVTTLFSAIGQAITITNKLSTTIIGWQSGGLIGTNWTMLHVIAPFILIGLAIAQLMSHQLTILSLDSTISIALGQNTQKTRLLLLGIVLILSASSIALVGNLAFIGLLIPHLVRLVVANNYRYLLPLSMLLGAGFMVWIDLGGRLINSPYETSLNAMVSLLGLPCFLFLVRRGQTYDQH</sequence>
<keyword evidence="3" id="KW-0813">Transport</keyword>
<dbReference type="GO" id="GO:0022857">
    <property type="term" value="F:transmembrane transporter activity"/>
    <property type="evidence" value="ECO:0007669"/>
    <property type="project" value="InterPro"/>
</dbReference>
<keyword evidence="4" id="KW-1003">Cell membrane</keyword>
<feature type="transmembrane region" description="Helical" evidence="8">
    <location>
        <begin position="71"/>
        <end position="88"/>
    </location>
</feature>
<keyword evidence="5 8" id="KW-0812">Transmembrane</keyword>
<dbReference type="PANTHER" id="PTHR30472">
    <property type="entry name" value="FERRIC ENTEROBACTIN TRANSPORT SYSTEM PERMEASE PROTEIN"/>
    <property type="match status" value="1"/>
</dbReference>
<keyword evidence="10" id="KW-1185">Reference proteome</keyword>
<dbReference type="Gene3D" id="1.10.3470.10">
    <property type="entry name" value="ABC transporter involved in vitamin B12 uptake, BtuC"/>
    <property type="match status" value="1"/>
</dbReference>
<feature type="transmembrane region" description="Helical" evidence="8">
    <location>
        <begin position="125"/>
        <end position="145"/>
    </location>
</feature>
<reference evidence="9 10" key="1">
    <citation type="submission" date="2019-08" db="EMBL/GenBank/DDBJ databases">
        <authorList>
            <person name="Lei W."/>
        </authorList>
    </citation>
    <scope>NUCLEOTIDE SEQUENCE [LARGE SCALE GENOMIC DNA]</scope>
    <source>
        <strain evidence="9 10">CCUG 66496</strain>
    </source>
</reference>
<evidence type="ECO:0000256" key="3">
    <source>
        <dbReference type="ARBA" id="ARBA00022448"/>
    </source>
</evidence>
<dbReference type="InterPro" id="IPR037294">
    <property type="entry name" value="ABC_BtuC-like"/>
</dbReference>
<dbReference type="RefSeq" id="WP_146567948.1">
    <property type="nucleotide sequence ID" value="NZ_VOHL01000007.1"/>
</dbReference>
<evidence type="ECO:0000256" key="2">
    <source>
        <dbReference type="ARBA" id="ARBA00007935"/>
    </source>
</evidence>
<evidence type="ECO:0000313" key="9">
    <source>
        <dbReference type="EMBL" id="TWS96658.1"/>
    </source>
</evidence>
<dbReference type="OrthoDB" id="9811721at2"/>
<feature type="transmembrane region" description="Helical" evidence="8">
    <location>
        <begin position="245"/>
        <end position="272"/>
    </location>
</feature>
<evidence type="ECO:0000256" key="1">
    <source>
        <dbReference type="ARBA" id="ARBA00004651"/>
    </source>
</evidence>
<comment type="subcellular location">
    <subcellularLocation>
        <location evidence="1">Cell membrane</location>
        <topology evidence="1">Multi-pass membrane protein</topology>
    </subcellularLocation>
</comment>
<feature type="transmembrane region" description="Helical" evidence="8">
    <location>
        <begin position="157"/>
        <end position="178"/>
    </location>
</feature>
<organism evidence="9 10">
    <name type="scientific">Streptococcus cuniculipharyngis</name>
    <dbReference type="NCBI Taxonomy" id="1562651"/>
    <lineage>
        <taxon>Bacteria</taxon>
        <taxon>Bacillati</taxon>
        <taxon>Bacillota</taxon>
        <taxon>Bacilli</taxon>
        <taxon>Lactobacillales</taxon>
        <taxon>Streptococcaceae</taxon>
        <taxon>Streptococcus</taxon>
    </lineage>
</organism>
<dbReference type="SUPFAM" id="SSF81345">
    <property type="entry name" value="ABC transporter involved in vitamin B12 uptake, BtuC"/>
    <property type="match status" value="1"/>
</dbReference>